<dbReference type="AlphaFoldDB" id="A0AAV9WHY3"/>
<keyword evidence="3" id="KW-1185">Reference proteome</keyword>
<feature type="compositionally biased region" description="Basic residues" evidence="1">
    <location>
        <begin position="31"/>
        <end position="51"/>
    </location>
</feature>
<feature type="compositionally biased region" description="Basic and acidic residues" evidence="1">
    <location>
        <begin position="54"/>
        <end position="71"/>
    </location>
</feature>
<dbReference type="EMBL" id="JAVHJL010000002">
    <property type="protein sequence ID" value="KAK6509149.1"/>
    <property type="molecule type" value="Genomic_DNA"/>
</dbReference>
<dbReference type="Proteomes" id="UP001370758">
    <property type="component" value="Unassembled WGS sequence"/>
</dbReference>
<feature type="compositionally biased region" description="Pro residues" evidence="1">
    <location>
        <begin position="173"/>
        <end position="200"/>
    </location>
</feature>
<feature type="compositionally biased region" description="Low complexity" evidence="1">
    <location>
        <begin position="238"/>
        <end position="247"/>
    </location>
</feature>
<feature type="compositionally biased region" description="Basic and acidic residues" evidence="1">
    <location>
        <begin position="146"/>
        <end position="155"/>
    </location>
</feature>
<feature type="region of interest" description="Disordered" evidence="1">
    <location>
        <begin position="227"/>
        <end position="250"/>
    </location>
</feature>
<feature type="compositionally biased region" description="Basic and acidic residues" evidence="1">
    <location>
        <begin position="113"/>
        <end position="123"/>
    </location>
</feature>
<evidence type="ECO:0000256" key="1">
    <source>
        <dbReference type="SAM" id="MobiDB-lite"/>
    </source>
</evidence>
<evidence type="ECO:0000313" key="3">
    <source>
        <dbReference type="Proteomes" id="UP001370758"/>
    </source>
</evidence>
<accession>A0AAV9WHY3</accession>
<evidence type="ECO:0000313" key="2">
    <source>
        <dbReference type="EMBL" id="KAK6509149.1"/>
    </source>
</evidence>
<protein>
    <submittedName>
        <fullName evidence="2">Uncharacterized protein</fullName>
    </submittedName>
</protein>
<feature type="compositionally biased region" description="Basic residues" evidence="1">
    <location>
        <begin position="1"/>
        <end position="12"/>
    </location>
</feature>
<gene>
    <name evidence="2" type="ORF">TWF481_003912</name>
</gene>
<organism evidence="2 3">
    <name type="scientific">Arthrobotrys musiformis</name>
    <dbReference type="NCBI Taxonomy" id="47236"/>
    <lineage>
        <taxon>Eukaryota</taxon>
        <taxon>Fungi</taxon>
        <taxon>Dikarya</taxon>
        <taxon>Ascomycota</taxon>
        <taxon>Pezizomycotina</taxon>
        <taxon>Orbiliomycetes</taxon>
        <taxon>Orbiliales</taxon>
        <taxon>Orbiliaceae</taxon>
        <taxon>Arthrobotrys</taxon>
    </lineage>
</organism>
<reference evidence="2 3" key="1">
    <citation type="submission" date="2023-08" db="EMBL/GenBank/DDBJ databases">
        <authorList>
            <person name="Palmer J.M."/>
        </authorList>
    </citation>
    <scope>NUCLEOTIDE SEQUENCE [LARGE SCALE GENOMIC DNA]</scope>
    <source>
        <strain evidence="2 3">TWF481</strain>
    </source>
</reference>
<proteinExistence type="predicted"/>
<feature type="region of interest" description="Disordered" evidence="1">
    <location>
        <begin position="113"/>
        <end position="214"/>
    </location>
</feature>
<sequence length="339" mass="37815">MASIARTRKTTRTTKNTKASRNIGLAPRNPQKIRRRETKYKNQKQKFRRLTIRPPKEPKDNGDGLCDDTKPDVSGLPEETLLPIGPCPNLEEMSAAELKARIKDFLAIKSLHEKQCQGKEEPPKAGSPKEGSTREELSKGSALQIKIKDEDDKRKIFAVPRTPGRASKAAIPTTPPAPTPSPLTATPPRPTPSPLTSPEPEPTREQQLAMSEAEFDAWVLNKSKEWAVRKRKPRPRSRLSSGRQPLPDIWNGESFFPEPKESLLPELWGFANPLPPDPDLEVGRRGYMELNGKRYDLTTNNLDGLESLGFNVSKLRGAVLDTNGVDVKKTFGRTGHKKE</sequence>
<name>A0AAV9WHY3_9PEZI</name>
<comment type="caution">
    <text evidence="2">The sequence shown here is derived from an EMBL/GenBank/DDBJ whole genome shotgun (WGS) entry which is preliminary data.</text>
</comment>
<feature type="region of interest" description="Disordered" evidence="1">
    <location>
        <begin position="1"/>
        <end position="88"/>
    </location>
</feature>